<accession>A0A447IU68</accession>
<dbReference type="SUPFAM" id="SSF100950">
    <property type="entry name" value="NagB/RpiA/CoA transferase-like"/>
    <property type="match status" value="1"/>
</dbReference>
<comment type="similarity">
    <text evidence="1">Belongs to the eIF-2B alpha/beta/delta subunits family.</text>
</comment>
<dbReference type="AlphaFoldDB" id="A0A447IU68"/>
<dbReference type="GO" id="GO:0019509">
    <property type="term" value="P:L-methionine salvage from methylthioadenosine"/>
    <property type="evidence" value="ECO:0007669"/>
    <property type="project" value="TreeGrafter"/>
</dbReference>
<proteinExistence type="inferred from homology"/>
<dbReference type="InterPro" id="IPR000649">
    <property type="entry name" value="IF-2B-related"/>
</dbReference>
<dbReference type="EMBL" id="LR131697">
    <property type="protein sequence ID" value="VDS11085.1"/>
    <property type="molecule type" value="Genomic_DNA"/>
</dbReference>
<dbReference type="InterPro" id="IPR027363">
    <property type="entry name" value="M1Pi_N"/>
</dbReference>
<sequence>MDKFDKICYDIKTLKIQGAENIAKAGVEALKLKPTQYQLNKLLNLRPTEPTLRNAINYAKLFGIKNAMSHLKKAPLIVATNGNKLIKDNYVIYTHCHSSTVMGVFSEAKKTKNFIVNNTETRPLFQGRLTALDLARLDIKNNYFIDSAMRLAIKHATIAMLGCDSITASGKIINKIGSELAAEVCYTSGVPLYIITDSWKYDPLSTVYKPTPIEERSPKEIWNNAPKTTKIHNFAFEQINPRLVTAIVSEFGIHKPKKFIKLAKKALS</sequence>
<dbReference type="PANTHER" id="PTHR43475">
    <property type="entry name" value="METHYLTHIORIBOSE-1-PHOSPHATE ISOMERASE"/>
    <property type="match status" value="1"/>
</dbReference>
<reference evidence="2" key="1">
    <citation type="submission" date="2018-12" db="EMBL/GenBank/DDBJ databases">
        <authorList>
            <person name="Jaffe A."/>
        </authorList>
    </citation>
    <scope>NUCLEOTIDE SEQUENCE</scope>
</reference>
<dbReference type="Gene3D" id="1.20.120.420">
    <property type="entry name" value="translation initiation factor eif-2b, domain 1"/>
    <property type="match status" value="1"/>
</dbReference>
<dbReference type="PANTHER" id="PTHR43475:SF2">
    <property type="entry name" value="RIBOSE 1,5-BISPHOSPHATE ISOMERASE"/>
    <property type="match status" value="1"/>
</dbReference>
<gene>
    <name evidence="2" type="primary">e2b2</name>
</gene>
<evidence type="ECO:0000256" key="1">
    <source>
        <dbReference type="RuleBase" id="RU003814"/>
    </source>
</evidence>
<dbReference type="EMBL" id="LR131683">
    <property type="protein sequence ID" value="VDS11071.1"/>
    <property type="molecule type" value="Genomic_DNA"/>
</dbReference>
<dbReference type="InterPro" id="IPR037171">
    <property type="entry name" value="NagB/RpiA_transferase-like"/>
</dbReference>
<evidence type="ECO:0000313" key="2">
    <source>
        <dbReference type="EMBL" id="VDS11064.1"/>
    </source>
</evidence>
<dbReference type="GO" id="GO:0046523">
    <property type="term" value="F:S-methyl-5-thioribose-1-phosphate isomerase activity"/>
    <property type="evidence" value="ECO:0007669"/>
    <property type="project" value="TreeGrafter"/>
</dbReference>
<organism evidence="2">
    <name type="scientific">uncultured Candidatus Woesearchaeota archaeon</name>
    <dbReference type="NCBI Taxonomy" id="2014372"/>
    <lineage>
        <taxon>Archaea</taxon>
        <taxon>Candidatus Woesearchaeota</taxon>
        <taxon>environmental samples</taxon>
    </lineage>
</organism>
<dbReference type="InterPro" id="IPR042529">
    <property type="entry name" value="IF_2B-like_C"/>
</dbReference>
<protein>
    <submittedName>
        <fullName evidence="2">R15P Isomerase</fullName>
    </submittedName>
</protein>
<name>A0A447IU68_9ARCH</name>
<dbReference type="EMBL" id="LR131676">
    <property type="protein sequence ID" value="VDS11064.1"/>
    <property type="molecule type" value="Genomic_DNA"/>
</dbReference>
<dbReference type="Gene3D" id="3.40.50.10470">
    <property type="entry name" value="Translation initiation factor eif-2b, domain 2"/>
    <property type="match status" value="1"/>
</dbReference>
<keyword evidence="2" id="KW-0413">Isomerase</keyword>
<dbReference type="EMBL" id="LR131702">
    <property type="protein sequence ID" value="VDS11090.1"/>
    <property type="molecule type" value="Genomic_DNA"/>
</dbReference>
<dbReference type="Pfam" id="PF01008">
    <property type="entry name" value="IF-2B"/>
    <property type="match status" value="1"/>
</dbReference>